<dbReference type="AlphaFoldDB" id="A0A844Z5I6"/>
<protein>
    <recommendedName>
        <fullName evidence="2">TNase-like domain-containing protein</fullName>
    </recommendedName>
</protein>
<dbReference type="Proteomes" id="UP000460290">
    <property type="component" value="Unassembled WGS sequence"/>
</dbReference>
<evidence type="ECO:0000313" key="4">
    <source>
        <dbReference type="Proteomes" id="UP000460290"/>
    </source>
</evidence>
<dbReference type="Pfam" id="PF00565">
    <property type="entry name" value="SNase"/>
    <property type="match status" value="1"/>
</dbReference>
<gene>
    <name evidence="3" type="ORF">GRI35_04295</name>
</gene>
<sequence>MIVVRIVFSSALLIAAPLAATEQVTQGLANAVDGDSLDFSGTKIHLFGIDAPENSQTCSDAGADWKCGEEAKKLLDELTQGHRVKCRALQFGSNGEAIATCSRDGLDLGLAMIEAGLAVTVKDSPATYVEAEALRKKHKMGLWASEFQSPADWRTANIQTTEPTATAPSPATRPQNPPVEQIYRNKFGCAIKGNRNRRGQWIYHLPGRPYYDQTRPEELFCTESEAQRAGYRRSKA</sequence>
<evidence type="ECO:0000313" key="3">
    <source>
        <dbReference type="EMBL" id="MXO82592.1"/>
    </source>
</evidence>
<evidence type="ECO:0000259" key="2">
    <source>
        <dbReference type="PROSITE" id="PS50830"/>
    </source>
</evidence>
<dbReference type="OrthoDB" id="9805504at2"/>
<feature type="domain" description="TNase-like" evidence="2">
    <location>
        <begin position="22"/>
        <end position="145"/>
    </location>
</feature>
<dbReference type="RefSeq" id="WP_160613026.1">
    <property type="nucleotide sequence ID" value="NZ_JAUFQM010000001.1"/>
</dbReference>
<dbReference type="SUPFAM" id="SSF50199">
    <property type="entry name" value="Staphylococcal nuclease"/>
    <property type="match status" value="1"/>
</dbReference>
<feature type="signal peptide" evidence="1">
    <location>
        <begin position="1"/>
        <end position="19"/>
    </location>
</feature>
<dbReference type="Gene3D" id="2.40.50.90">
    <property type="match status" value="1"/>
</dbReference>
<feature type="chain" id="PRO_5032378626" description="TNase-like domain-containing protein" evidence="1">
    <location>
        <begin position="20"/>
        <end position="236"/>
    </location>
</feature>
<dbReference type="InterPro" id="IPR016071">
    <property type="entry name" value="Staphylococal_nuclease_OB-fold"/>
</dbReference>
<keyword evidence="1" id="KW-0732">Signal</keyword>
<dbReference type="InterPro" id="IPR035437">
    <property type="entry name" value="SNase_OB-fold_sf"/>
</dbReference>
<accession>A0A844Z5I6</accession>
<dbReference type="SMART" id="SM00318">
    <property type="entry name" value="SNc"/>
    <property type="match status" value="1"/>
</dbReference>
<dbReference type="PANTHER" id="PTHR12302">
    <property type="entry name" value="EBNA2 BINDING PROTEIN P100"/>
    <property type="match status" value="1"/>
</dbReference>
<dbReference type="PANTHER" id="PTHR12302:SF26">
    <property type="entry name" value="BLR1266 PROTEIN"/>
    <property type="match status" value="1"/>
</dbReference>
<dbReference type="EMBL" id="WTYZ01000001">
    <property type="protein sequence ID" value="MXO82592.1"/>
    <property type="molecule type" value="Genomic_DNA"/>
</dbReference>
<comment type="caution">
    <text evidence="3">The sequence shown here is derived from an EMBL/GenBank/DDBJ whole genome shotgun (WGS) entry which is preliminary data.</text>
</comment>
<evidence type="ECO:0000256" key="1">
    <source>
        <dbReference type="SAM" id="SignalP"/>
    </source>
</evidence>
<proteinExistence type="predicted"/>
<keyword evidence="4" id="KW-1185">Reference proteome</keyword>
<organism evidence="3 4">
    <name type="scientific">Pontixanthobacter aestiaquae</name>
    <dbReference type="NCBI Taxonomy" id="1509367"/>
    <lineage>
        <taxon>Bacteria</taxon>
        <taxon>Pseudomonadati</taxon>
        <taxon>Pseudomonadota</taxon>
        <taxon>Alphaproteobacteria</taxon>
        <taxon>Sphingomonadales</taxon>
        <taxon>Erythrobacteraceae</taxon>
        <taxon>Pontixanthobacter</taxon>
    </lineage>
</organism>
<reference evidence="3 4" key="1">
    <citation type="submission" date="2019-12" db="EMBL/GenBank/DDBJ databases">
        <title>Genomic-based taxomic classification of the family Erythrobacteraceae.</title>
        <authorList>
            <person name="Xu L."/>
        </authorList>
    </citation>
    <scope>NUCLEOTIDE SEQUENCE [LARGE SCALE GENOMIC DNA]</scope>
    <source>
        <strain evidence="3 4">KCTC 42006</strain>
    </source>
</reference>
<dbReference type="PROSITE" id="PS50830">
    <property type="entry name" value="TNASE_3"/>
    <property type="match status" value="1"/>
</dbReference>
<name>A0A844Z5I6_9SPHN</name>